<evidence type="ECO:0000313" key="3">
    <source>
        <dbReference type="EMBL" id="OEU09264.1"/>
    </source>
</evidence>
<gene>
    <name evidence="3" type="ORF">FRACYDRAFT_248600</name>
</gene>
<dbReference type="Proteomes" id="UP000095751">
    <property type="component" value="Unassembled WGS sequence"/>
</dbReference>
<feature type="compositionally biased region" description="Basic residues" evidence="1">
    <location>
        <begin position="575"/>
        <end position="585"/>
    </location>
</feature>
<keyword evidence="2" id="KW-0472">Membrane</keyword>
<evidence type="ECO:0000313" key="4">
    <source>
        <dbReference type="Proteomes" id="UP000095751"/>
    </source>
</evidence>
<dbReference type="AlphaFoldDB" id="A0A1E7ETZ0"/>
<dbReference type="InterPro" id="IPR036426">
    <property type="entry name" value="Bulb-type_lectin_dom_sf"/>
</dbReference>
<feature type="region of interest" description="Disordered" evidence="1">
    <location>
        <begin position="1"/>
        <end position="24"/>
    </location>
</feature>
<dbReference type="InterPro" id="IPR027417">
    <property type="entry name" value="P-loop_NTPase"/>
</dbReference>
<keyword evidence="2" id="KW-1133">Transmembrane helix</keyword>
<proteinExistence type="predicted"/>
<keyword evidence="4" id="KW-1185">Reference proteome</keyword>
<keyword evidence="2" id="KW-0812">Transmembrane</keyword>
<dbReference type="OrthoDB" id="204613at2759"/>
<evidence type="ECO:0000256" key="1">
    <source>
        <dbReference type="SAM" id="MobiDB-lite"/>
    </source>
</evidence>
<dbReference type="InParanoid" id="A0A1E7ETZ0"/>
<feature type="compositionally biased region" description="Polar residues" evidence="1">
    <location>
        <begin position="1"/>
        <end position="13"/>
    </location>
</feature>
<reference evidence="3 4" key="1">
    <citation type="submission" date="2016-09" db="EMBL/GenBank/DDBJ databases">
        <title>Extensive genetic diversity and differential bi-allelic expression allows diatom success in the polar Southern Ocean.</title>
        <authorList>
            <consortium name="DOE Joint Genome Institute"/>
            <person name="Mock T."/>
            <person name="Otillar R.P."/>
            <person name="Strauss J."/>
            <person name="Dupont C."/>
            <person name="Frickenhaus S."/>
            <person name="Maumus F."/>
            <person name="Mcmullan M."/>
            <person name="Sanges R."/>
            <person name="Schmutz J."/>
            <person name="Toseland A."/>
            <person name="Valas R."/>
            <person name="Veluchamy A."/>
            <person name="Ward B.J."/>
            <person name="Allen A."/>
            <person name="Barry K."/>
            <person name="Falciatore A."/>
            <person name="Ferrante M."/>
            <person name="Fortunato A.E."/>
            <person name="Gloeckner G."/>
            <person name="Gruber A."/>
            <person name="Hipkin R."/>
            <person name="Janech M."/>
            <person name="Kroth P."/>
            <person name="Leese F."/>
            <person name="Lindquist E."/>
            <person name="Lyon B.R."/>
            <person name="Martin J."/>
            <person name="Mayer C."/>
            <person name="Parker M."/>
            <person name="Quesneville H."/>
            <person name="Raymond J."/>
            <person name="Uhlig C."/>
            <person name="Valentin K.U."/>
            <person name="Worden A.Z."/>
            <person name="Armbrust E.V."/>
            <person name="Bowler C."/>
            <person name="Green B."/>
            <person name="Moulton V."/>
            <person name="Van Oosterhout C."/>
            <person name="Grigoriev I."/>
        </authorList>
    </citation>
    <scope>NUCLEOTIDE SEQUENCE [LARGE SCALE GENOMIC DNA]</scope>
    <source>
        <strain evidence="3 4">CCMP1102</strain>
    </source>
</reference>
<feature type="region of interest" description="Disordered" evidence="1">
    <location>
        <begin position="571"/>
        <end position="602"/>
    </location>
</feature>
<protein>
    <submittedName>
        <fullName evidence="3">Uncharacterized protein</fullName>
    </submittedName>
</protein>
<dbReference type="KEGG" id="fcy:FRACYDRAFT_248600"/>
<accession>A0A1E7ETZ0</accession>
<feature type="compositionally biased region" description="Low complexity" evidence="1">
    <location>
        <begin position="592"/>
        <end position="601"/>
    </location>
</feature>
<evidence type="ECO:0000256" key="2">
    <source>
        <dbReference type="SAM" id="Phobius"/>
    </source>
</evidence>
<dbReference type="Gene3D" id="2.90.10.10">
    <property type="entry name" value="Bulb-type lectin domain"/>
    <property type="match status" value="1"/>
</dbReference>
<dbReference type="Gene3D" id="3.40.50.300">
    <property type="entry name" value="P-loop containing nucleotide triphosphate hydrolases"/>
    <property type="match status" value="1"/>
</dbReference>
<feature type="transmembrane region" description="Helical" evidence="2">
    <location>
        <begin position="36"/>
        <end position="54"/>
    </location>
</feature>
<dbReference type="EMBL" id="KV784376">
    <property type="protein sequence ID" value="OEU09264.1"/>
    <property type="molecule type" value="Genomic_DNA"/>
</dbReference>
<sequence length="631" mass="71527">MPSSSSATTVPRGSSSSPPPQARQSKKKMIRICWHITYRLLLITPSFLFIHRILRYGIMQQFDSKDYTSLILQSNNNVSSVAVAIRKQDDGKNTYNNDSKKSAVDSVKETIEQSAMPLLPHFSTTDAINTITITDSNILMLGSQHPILPGGQTLFLESFGVYLTQNVHDCNLILYEGIPPRRIKSPETSVDTTTSKVLWQSDCTSTTNNTVIGKNDYYTSLQGDGHLITRIGTPSKKGKTVWKNKTPGNSKEEHYLAFDSNNSRLVVYRGTPKKSHPQVGELLWSSSSQTPIITTEQEQQELSTTYTSSLAKLAVTPIWNCRTKNKKEQQQQEKLIFIHIFKTAGSTLRHFFATYASKCKGAGWACIIGCSNAKVETIMNSNRQLKNPNWDPCFLKNTVTRNGKHVLIGRGKVNSTFLEKETDIYGGHMRLGSGDWLQTRDGSDELVKNRYVTFFRDATTKYISARIYSARTKITTKEEIIKHIKLVVTTARSKGEYSDGYFKYLITPTQKKENSKLSTEKMMQFVQHNLVHYNVVAGLLERMPESMQILQHILDHEKIMTPVFNYFGMDEESKKKKKRRKRRQRRLQEQHGSSGSNSSSSRKLVAWNQATVVGSNKSTILLSLMLKEWNF</sequence>
<name>A0A1E7ETZ0_9STRA</name>
<organism evidence="3 4">
    <name type="scientific">Fragilariopsis cylindrus CCMP1102</name>
    <dbReference type="NCBI Taxonomy" id="635003"/>
    <lineage>
        <taxon>Eukaryota</taxon>
        <taxon>Sar</taxon>
        <taxon>Stramenopiles</taxon>
        <taxon>Ochrophyta</taxon>
        <taxon>Bacillariophyta</taxon>
        <taxon>Bacillariophyceae</taxon>
        <taxon>Bacillariophycidae</taxon>
        <taxon>Bacillariales</taxon>
        <taxon>Bacillariaceae</taxon>
        <taxon>Fragilariopsis</taxon>
    </lineage>
</organism>